<proteinExistence type="predicted"/>
<name>A0A6P2CYY3_9BACT</name>
<keyword evidence="2" id="KW-1185">Reference proteome</keyword>
<protein>
    <submittedName>
        <fullName evidence="1">Uncharacterized protein</fullName>
    </submittedName>
</protein>
<dbReference type="RefSeq" id="WP_162668302.1">
    <property type="nucleotide sequence ID" value="NZ_LR593886.1"/>
</dbReference>
<dbReference type="EMBL" id="LR593886">
    <property type="protein sequence ID" value="VTR93596.1"/>
    <property type="molecule type" value="Genomic_DNA"/>
</dbReference>
<accession>A0A6P2CYY3</accession>
<evidence type="ECO:0000313" key="2">
    <source>
        <dbReference type="Proteomes" id="UP000464178"/>
    </source>
</evidence>
<organism evidence="1 2">
    <name type="scientific">Gemmata massiliana</name>
    <dbReference type="NCBI Taxonomy" id="1210884"/>
    <lineage>
        <taxon>Bacteria</taxon>
        <taxon>Pseudomonadati</taxon>
        <taxon>Planctomycetota</taxon>
        <taxon>Planctomycetia</taxon>
        <taxon>Gemmatales</taxon>
        <taxon>Gemmataceae</taxon>
        <taxon>Gemmata</taxon>
    </lineage>
</organism>
<sequence>MEPVLVAAYAEMLKARPDECSVDRILEDPEFRGEFLGRVRASAAQHTEFDILRTLHNLRKRSKLPRRAAPSA</sequence>
<dbReference type="Proteomes" id="UP000464178">
    <property type="component" value="Chromosome"/>
</dbReference>
<dbReference type="KEGG" id="gms:SOIL9_41180"/>
<gene>
    <name evidence="1" type="ORF">SOIL9_41180</name>
</gene>
<dbReference type="AlphaFoldDB" id="A0A6P2CYY3"/>
<evidence type="ECO:0000313" key="1">
    <source>
        <dbReference type="EMBL" id="VTR93596.1"/>
    </source>
</evidence>
<reference evidence="1 2" key="1">
    <citation type="submission" date="2019-05" db="EMBL/GenBank/DDBJ databases">
        <authorList>
            <consortium name="Science for Life Laboratories"/>
        </authorList>
    </citation>
    <scope>NUCLEOTIDE SEQUENCE [LARGE SCALE GENOMIC DNA]</scope>
    <source>
        <strain evidence="1">Soil9</strain>
    </source>
</reference>